<organism evidence="1 2">
    <name type="scientific">Streptomyces sedi</name>
    <dbReference type="NCBI Taxonomy" id="555059"/>
    <lineage>
        <taxon>Bacteria</taxon>
        <taxon>Bacillati</taxon>
        <taxon>Actinomycetota</taxon>
        <taxon>Actinomycetes</taxon>
        <taxon>Kitasatosporales</taxon>
        <taxon>Streptomycetaceae</taxon>
        <taxon>Streptomyces</taxon>
    </lineage>
</organism>
<protein>
    <submittedName>
        <fullName evidence="1">DUF885 domain-containing protein</fullName>
    </submittedName>
</protein>
<proteinExistence type="predicted"/>
<name>A0A5C4V3E8_9ACTN</name>
<accession>A0A5C4V3E8</accession>
<evidence type="ECO:0000313" key="2">
    <source>
        <dbReference type="Proteomes" id="UP000311713"/>
    </source>
</evidence>
<dbReference type="Proteomes" id="UP000311713">
    <property type="component" value="Unassembled WGS sequence"/>
</dbReference>
<dbReference type="EMBL" id="VDGT01000008">
    <property type="protein sequence ID" value="TNM30258.1"/>
    <property type="molecule type" value="Genomic_DNA"/>
</dbReference>
<dbReference type="RefSeq" id="WP_139644648.1">
    <property type="nucleotide sequence ID" value="NZ_BAAAZS010000003.1"/>
</dbReference>
<evidence type="ECO:0000313" key="1">
    <source>
        <dbReference type="EMBL" id="TNM30258.1"/>
    </source>
</evidence>
<dbReference type="AlphaFoldDB" id="A0A5C4V3E8"/>
<comment type="caution">
    <text evidence="1">The sequence shown here is derived from an EMBL/GenBank/DDBJ whole genome shotgun (WGS) entry which is preliminary data.</text>
</comment>
<dbReference type="PANTHER" id="PTHR33361">
    <property type="entry name" value="GLR0591 PROTEIN"/>
    <property type="match status" value="1"/>
</dbReference>
<gene>
    <name evidence="1" type="ORF">FH715_12950</name>
</gene>
<sequence length="562" mass="61751">MRTPSPRSVADAHVETMADLNPAVGSALGIRPGDTSLPDYSPDGLEAIADARRATLGRLTEAETEAEKAHAAAGTPLPAVERRAAQLLRERLTAELDTHEAGEHLRQVSNLFSPVTQLRSTLIQSPKETPDDWAALAARLREVPLSLSGYTESLDAGLARGLPAAPRQVRVMAEQQGELLAADWYRTLVAEGPEPLREELTRAADTASEALERLRRYLTDTYLPAVDGTPDAVGRARYLLGARTWTGAVLDVDDAYAYGWSEFHRVGAEMRAVAERVLPGGSTLAATRHLEEHGETVDGVEAIRDWLQRLMDRAITELDGVHFDLAEPVRRVESMIAPPGSAAAPYYTRPTLDFSRPGRTWLPTRGATRFPTWQLVSTWYHEGVPGHHLQLAQWVHVADQLSMFQATLGSVSATTEGWALYAERLMDELGYLADPAHRLGYLSAQMMRSVRVIIDIGMHLGLRIPDGESFHPGERWTPELAAEFLQGHTGYDAAFTESEIVRYLGMPGQAITYKLGERAWLAGREAARRRAGATFDARRWHMAALSLGSLGLDDLERELAAL</sequence>
<dbReference type="PANTHER" id="PTHR33361:SF2">
    <property type="entry name" value="DUF885 DOMAIN-CONTAINING PROTEIN"/>
    <property type="match status" value="1"/>
</dbReference>
<dbReference type="OrthoDB" id="9760040at2"/>
<keyword evidence="2" id="KW-1185">Reference proteome</keyword>
<dbReference type="InterPro" id="IPR010281">
    <property type="entry name" value="DUF885"/>
</dbReference>
<dbReference type="Pfam" id="PF05960">
    <property type="entry name" value="DUF885"/>
    <property type="match status" value="1"/>
</dbReference>
<reference evidence="1 2" key="1">
    <citation type="submission" date="2019-06" db="EMBL/GenBank/DDBJ databases">
        <title>Draft genome of Streptomyces sedi sp. JCM16909.</title>
        <authorList>
            <person name="Klykleung N."/>
            <person name="Tanasupawat S."/>
            <person name="Kudo T."/>
            <person name="Yuki M."/>
            <person name="Ohkuma M."/>
        </authorList>
    </citation>
    <scope>NUCLEOTIDE SEQUENCE [LARGE SCALE GENOMIC DNA]</scope>
    <source>
        <strain evidence="1 2">JCM 16909</strain>
    </source>
</reference>